<dbReference type="KEGG" id="kdj:90830115"/>
<proteinExistence type="predicted"/>
<protein>
    <submittedName>
        <fullName evidence="1">Uncharacterized protein</fullName>
    </submittedName>
</protein>
<name>A0AAJ8KPL3_9TREE</name>
<dbReference type="Proteomes" id="UP000078595">
    <property type="component" value="Chromosome 6"/>
</dbReference>
<reference evidence="1" key="1">
    <citation type="submission" date="2013-07" db="EMBL/GenBank/DDBJ databases">
        <authorList>
            <consortium name="The Broad Institute Genome Sequencing Platform"/>
            <person name="Cuomo C."/>
            <person name="Litvintseva A."/>
            <person name="Chen Y."/>
            <person name="Heitman J."/>
            <person name="Sun S."/>
            <person name="Springer D."/>
            <person name="Dromer F."/>
            <person name="Young S.K."/>
            <person name="Zeng Q."/>
            <person name="Gargeya S."/>
            <person name="Fitzgerald M."/>
            <person name="Abouelleil A."/>
            <person name="Alvarado L."/>
            <person name="Berlin A.M."/>
            <person name="Chapman S.B."/>
            <person name="Dewar J."/>
            <person name="Goldberg J."/>
            <person name="Griggs A."/>
            <person name="Gujja S."/>
            <person name="Hansen M."/>
            <person name="Howarth C."/>
            <person name="Imamovic A."/>
            <person name="Larimer J."/>
            <person name="McCowan C."/>
            <person name="Murphy C."/>
            <person name="Pearson M."/>
            <person name="Priest M."/>
            <person name="Roberts A."/>
            <person name="Saif S."/>
            <person name="Shea T."/>
            <person name="Sykes S."/>
            <person name="Wortman J."/>
            <person name="Nusbaum C."/>
            <person name="Birren B."/>
        </authorList>
    </citation>
    <scope>NUCLEOTIDE SEQUENCE</scope>
    <source>
        <strain evidence="1">CBS 10117</strain>
    </source>
</reference>
<accession>A0AAJ8KPL3</accession>
<dbReference type="RefSeq" id="XP_065825143.1">
    <property type="nucleotide sequence ID" value="XM_065969071.1"/>
</dbReference>
<reference evidence="1" key="2">
    <citation type="submission" date="2024-02" db="EMBL/GenBank/DDBJ databases">
        <title>Comparative genomics of Cryptococcus and Kwoniella reveals pathogenesis evolution and contrasting modes of karyotype evolution via chromosome fusion or intercentromeric recombination.</title>
        <authorList>
            <person name="Coelho M.A."/>
            <person name="David-Palma M."/>
            <person name="Shea T."/>
            <person name="Bowers K."/>
            <person name="McGinley-Smith S."/>
            <person name="Mohammad A.W."/>
            <person name="Gnirke A."/>
            <person name="Yurkov A.M."/>
            <person name="Nowrousian M."/>
            <person name="Sun S."/>
            <person name="Cuomo C.A."/>
            <person name="Heitman J."/>
        </authorList>
    </citation>
    <scope>NUCLEOTIDE SEQUENCE</scope>
    <source>
        <strain evidence="1">CBS 10117</strain>
    </source>
</reference>
<dbReference type="EMBL" id="CP144535">
    <property type="protein sequence ID" value="WWC62364.1"/>
    <property type="molecule type" value="Genomic_DNA"/>
</dbReference>
<evidence type="ECO:0000313" key="1">
    <source>
        <dbReference type="EMBL" id="WWC62364.1"/>
    </source>
</evidence>
<dbReference type="GeneID" id="90830115"/>
<keyword evidence="2" id="KW-1185">Reference proteome</keyword>
<evidence type="ECO:0000313" key="2">
    <source>
        <dbReference type="Proteomes" id="UP000078595"/>
    </source>
</evidence>
<dbReference type="AlphaFoldDB" id="A0AAJ8KPL3"/>
<organism evidence="1 2">
    <name type="scientific">Kwoniella dejecticola CBS 10117</name>
    <dbReference type="NCBI Taxonomy" id="1296121"/>
    <lineage>
        <taxon>Eukaryota</taxon>
        <taxon>Fungi</taxon>
        <taxon>Dikarya</taxon>
        <taxon>Basidiomycota</taxon>
        <taxon>Agaricomycotina</taxon>
        <taxon>Tremellomycetes</taxon>
        <taxon>Tremellales</taxon>
        <taxon>Cryptococcaceae</taxon>
        <taxon>Kwoniella</taxon>
    </lineage>
</organism>
<sequence>MPRYIPRSNLPTNLIPHIRPLNAYPITRPLSELPTPSDQLSFRDDKPGNLRVQEWVDGRGRWTGISQRERLGGKKAVNFGVEREGRRWGGLKWALRER</sequence>
<gene>
    <name evidence="1" type="ORF">I303_104960</name>
</gene>